<protein>
    <recommendedName>
        <fullName evidence="3">Chloride channel CLIC-like protein 1</fullName>
    </recommendedName>
</protein>
<feature type="transmembrane region" description="Helical" evidence="7">
    <location>
        <begin position="311"/>
        <end position="332"/>
    </location>
</feature>
<reference evidence="8 9" key="1">
    <citation type="submission" date="2024-11" db="EMBL/GenBank/DDBJ databases">
        <title>Chromosome-level genome assembly of the freshwater bivalve Anodonta woodiana.</title>
        <authorList>
            <person name="Chen X."/>
        </authorList>
    </citation>
    <scope>NUCLEOTIDE SEQUENCE [LARGE SCALE GENOMIC DNA]</scope>
    <source>
        <strain evidence="8">MN2024</strain>
        <tissue evidence="8">Gills</tissue>
    </source>
</reference>
<dbReference type="EMBL" id="JBJQND010000001">
    <property type="protein sequence ID" value="KAL3889950.1"/>
    <property type="molecule type" value="Genomic_DNA"/>
</dbReference>
<comment type="caution">
    <text evidence="8">The sequence shown here is derived from an EMBL/GenBank/DDBJ whole genome shotgun (WGS) entry which is preliminary data.</text>
</comment>
<comment type="similarity">
    <text evidence="2">Belongs to the chloride channel MCLC family.</text>
</comment>
<feature type="transmembrane region" description="Helical" evidence="7">
    <location>
        <begin position="268"/>
        <end position="290"/>
    </location>
</feature>
<gene>
    <name evidence="8" type="ORF">ACJMK2_002265</name>
</gene>
<comment type="subcellular location">
    <subcellularLocation>
        <location evidence="1">Membrane</location>
        <topology evidence="1">Multi-pass membrane protein</topology>
    </subcellularLocation>
</comment>
<organism evidence="8 9">
    <name type="scientific">Sinanodonta woodiana</name>
    <name type="common">Chinese pond mussel</name>
    <name type="synonym">Anodonta woodiana</name>
    <dbReference type="NCBI Taxonomy" id="1069815"/>
    <lineage>
        <taxon>Eukaryota</taxon>
        <taxon>Metazoa</taxon>
        <taxon>Spiralia</taxon>
        <taxon>Lophotrochozoa</taxon>
        <taxon>Mollusca</taxon>
        <taxon>Bivalvia</taxon>
        <taxon>Autobranchia</taxon>
        <taxon>Heteroconchia</taxon>
        <taxon>Palaeoheterodonta</taxon>
        <taxon>Unionida</taxon>
        <taxon>Unionoidea</taxon>
        <taxon>Unionidae</taxon>
        <taxon>Unioninae</taxon>
        <taxon>Sinanodonta</taxon>
    </lineage>
</organism>
<evidence type="ECO:0000256" key="4">
    <source>
        <dbReference type="ARBA" id="ARBA00022692"/>
    </source>
</evidence>
<dbReference type="PANTHER" id="PTHR34093:SF1">
    <property type="entry name" value="CHLORIDE CHANNEL CLIC-LIKE PROTEIN 1"/>
    <property type="match status" value="1"/>
</dbReference>
<name>A0ABD3XWJ3_SINWO</name>
<dbReference type="PANTHER" id="PTHR34093">
    <property type="entry name" value="CHLORIDE CHANNEL CLIC-LIKE PROTEIN 1"/>
    <property type="match status" value="1"/>
</dbReference>
<sequence length="378" mass="44115">MAATMTDCKFSRLKRFILSLGVSIVLGAMALYICIKIYIIRNEKDATQLDTSGGLLGAAYQYFSFILKSGNDKTDVFILDKEFYIRLWELIVLDAINIINALHYYLFLHHELNIFIFVTVILILIVLLIRKYIQWYPKSQEPSRSSKTRQKKNGRHEATYSQDSVGFCCDSHIERVKSRTKLYWWQLAVAVIGVSMLMSVPWEFVRLYKMKVAEKVTVVQSGIPPGCIPEQMTFQQMLHSWLHWLFSWDTDPCEKYHRSLLVDPLWEIPPLLVVTTAFVHCILHPIELLFSGMGRAFRLFFKEIPAQWQPIMLVVLMIFLLLFLVMLFDYGIHFPFLFKLELSSRYKKRNCVCKPRLNKSQNSQESIQGSIQDSLENN</sequence>
<keyword evidence="6 7" id="KW-0472">Membrane</keyword>
<dbReference type="GO" id="GO:0016020">
    <property type="term" value="C:membrane"/>
    <property type="evidence" value="ECO:0007669"/>
    <property type="project" value="UniProtKB-SubCell"/>
</dbReference>
<feature type="transmembrane region" description="Helical" evidence="7">
    <location>
        <begin position="16"/>
        <end position="35"/>
    </location>
</feature>
<evidence type="ECO:0000313" key="9">
    <source>
        <dbReference type="Proteomes" id="UP001634394"/>
    </source>
</evidence>
<evidence type="ECO:0000256" key="5">
    <source>
        <dbReference type="ARBA" id="ARBA00022989"/>
    </source>
</evidence>
<keyword evidence="4 7" id="KW-0812">Transmembrane</keyword>
<dbReference type="Proteomes" id="UP001634394">
    <property type="component" value="Unassembled WGS sequence"/>
</dbReference>
<keyword evidence="5 7" id="KW-1133">Transmembrane helix</keyword>
<feature type="transmembrane region" description="Helical" evidence="7">
    <location>
        <begin position="182"/>
        <end position="202"/>
    </location>
</feature>
<evidence type="ECO:0000256" key="1">
    <source>
        <dbReference type="ARBA" id="ARBA00004141"/>
    </source>
</evidence>
<evidence type="ECO:0000256" key="3">
    <source>
        <dbReference type="ARBA" id="ARBA00015571"/>
    </source>
</evidence>
<accession>A0ABD3XWJ3</accession>
<keyword evidence="9" id="KW-1185">Reference proteome</keyword>
<evidence type="ECO:0000256" key="2">
    <source>
        <dbReference type="ARBA" id="ARBA00005944"/>
    </source>
</evidence>
<feature type="transmembrane region" description="Helical" evidence="7">
    <location>
        <begin position="112"/>
        <end position="129"/>
    </location>
</feature>
<dbReference type="InterPro" id="IPR009231">
    <property type="entry name" value="Chloride_chnl_CLIC-like"/>
</dbReference>
<evidence type="ECO:0000256" key="6">
    <source>
        <dbReference type="ARBA" id="ARBA00023136"/>
    </source>
</evidence>
<evidence type="ECO:0000313" key="8">
    <source>
        <dbReference type="EMBL" id="KAL3889950.1"/>
    </source>
</evidence>
<evidence type="ECO:0000256" key="7">
    <source>
        <dbReference type="SAM" id="Phobius"/>
    </source>
</evidence>
<dbReference type="Pfam" id="PF05934">
    <property type="entry name" value="MCLC"/>
    <property type="match status" value="1"/>
</dbReference>
<dbReference type="AlphaFoldDB" id="A0ABD3XWJ3"/>
<proteinExistence type="inferred from homology"/>